<dbReference type="Gene3D" id="1.50.10.10">
    <property type="match status" value="1"/>
</dbReference>
<dbReference type="OrthoDB" id="9762614at2"/>
<dbReference type="Proteomes" id="UP000031971">
    <property type="component" value="Unassembled WGS sequence"/>
</dbReference>
<dbReference type="AlphaFoldDB" id="A0A0C2UYI5"/>
<dbReference type="PANTHER" id="PTHR42899">
    <property type="entry name" value="SPERMATOGENESIS-ASSOCIATED PROTEIN 20"/>
    <property type="match status" value="1"/>
</dbReference>
<dbReference type="EMBL" id="JXSL01000030">
    <property type="protein sequence ID" value="KIL97871.1"/>
    <property type="molecule type" value="Genomic_DNA"/>
</dbReference>
<dbReference type="SUPFAM" id="SSF52833">
    <property type="entry name" value="Thioredoxin-like"/>
    <property type="match status" value="1"/>
</dbReference>
<sequence>MSHNRLAAETSPYLLQHAHNPVHWWAWGPEALAAAKAANKPILLSVGYSACHWCHVMAHESFEDEGIAGLMNDLFINIKVDREERPDLDALYQNALGLIGQHGGWPLTMFLTPDAEPFWGGTYFPAQARYGRAAFPDVLEGISHSFHKDPDKIGHNVARIRESLEQMARSPGPLSLDMEVVDLGAAQCLRLIDFEDGGTVGAPKFPQPGLFRFLWHSYLRTGNSSLKDAVTVTLDHICQGGIYDHLGGGFMRYSTDETWLVPHFEKMLYDNAQLVSLLTKVWKQTGSPLYRARIFETVGWLLRDMMAEGGAFAAALDADSEGEEGLFYTWTSEELSALLDIETATRFGHLYGVQAHGNWEGRNILHRNHPRGGGDDHDLAEAKMVLLAERDKRIWPGRDDKVLADWNAMMITALAEAALTFDRPDWLAAAEHAFQVITTRMVRPDGRPAHSLCRGRAETNAVLDDYAWAIFAALTLYETTTGPEYLDQAIAWAEQVHAHHWDGQGGGYFLSADDATDVVIRTKPAFDSAVPSGNGVMAEVLARLWLVTGEERWRERAQAVIDAFGAAMPEQIPHMTSLLDAFAILAEPLQVVIVGPLDDPGGLALLRAFAATSLPPASLLRVQDGNALPVGHPAHGKSLVDGCAAAYICRGSTCRAPVTDSDRLMAQLCEK</sequence>
<dbReference type="CDD" id="cd02955">
    <property type="entry name" value="SSP411"/>
    <property type="match status" value="1"/>
</dbReference>
<name>A0A0C2UYI5_PARME</name>
<protein>
    <submittedName>
        <fullName evidence="2">Thymidylate kinase</fullName>
    </submittedName>
</protein>
<keyword evidence="2" id="KW-0808">Transferase</keyword>
<accession>A0A0C2UYI5</accession>
<dbReference type="STRING" id="272627.CCC_00932"/>
<evidence type="ECO:0000259" key="1">
    <source>
        <dbReference type="Pfam" id="PF03190"/>
    </source>
</evidence>
<dbReference type="InterPro" id="IPR004879">
    <property type="entry name" value="Ssp411-like_TRX"/>
</dbReference>
<feature type="domain" description="Spermatogenesis-associated protein 20-like TRX" evidence="1">
    <location>
        <begin position="4"/>
        <end position="164"/>
    </location>
</feature>
<dbReference type="SUPFAM" id="SSF48208">
    <property type="entry name" value="Six-hairpin glycosidases"/>
    <property type="match status" value="1"/>
</dbReference>
<dbReference type="PIRSF" id="PIRSF006402">
    <property type="entry name" value="UCP006402_thioredoxin"/>
    <property type="match status" value="1"/>
</dbReference>
<dbReference type="InterPro" id="IPR036249">
    <property type="entry name" value="Thioredoxin-like_sf"/>
</dbReference>
<reference evidence="2 3" key="1">
    <citation type="submission" date="2015-01" db="EMBL/GenBank/DDBJ databases">
        <title>Genome Sequence of Magnetospirillum magnetotacticum Strain MS-1.</title>
        <authorList>
            <person name="Marinov G.K."/>
            <person name="Smalley M.D."/>
            <person name="DeSalvo G."/>
        </authorList>
    </citation>
    <scope>NUCLEOTIDE SEQUENCE [LARGE SCALE GENOMIC DNA]</scope>
    <source>
        <strain evidence="2 3">MS-1</strain>
    </source>
</reference>
<dbReference type="InterPro" id="IPR024705">
    <property type="entry name" value="Ssp411"/>
</dbReference>
<organism evidence="2 3">
    <name type="scientific">Paramagnetospirillum magnetotacticum MS-1</name>
    <dbReference type="NCBI Taxonomy" id="272627"/>
    <lineage>
        <taxon>Bacteria</taxon>
        <taxon>Pseudomonadati</taxon>
        <taxon>Pseudomonadota</taxon>
        <taxon>Alphaproteobacteria</taxon>
        <taxon>Rhodospirillales</taxon>
        <taxon>Magnetospirillaceae</taxon>
        <taxon>Paramagnetospirillum</taxon>
    </lineage>
</organism>
<keyword evidence="2" id="KW-0418">Kinase</keyword>
<evidence type="ECO:0000313" key="2">
    <source>
        <dbReference type="EMBL" id="KIL97871.1"/>
    </source>
</evidence>
<keyword evidence="3" id="KW-1185">Reference proteome</keyword>
<dbReference type="Gene3D" id="3.40.30.10">
    <property type="entry name" value="Glutaredoxin"/>
    <property type="match status" value="1"/>
</dbReference>
<dbReference type="InterPro" id="IPR012341">
    <property type="entry name" value="6hp_glycosidase-like_sf"/>
</dbReference>
<dbReference type="RefSeq" id="WP_009869196.1">
    <property type="nucleotide sequence ID" value="NZ_JXSL01000030.1"/>
</dbReference>
<proteinExistence type="predicted"/>
<dbReference type="GO" id="GO:0016301">
    <property type="term" value="F:kinase activity"/>
    <property type="evidence" value="ECO:0007669"/>
    <property type="project" value="UniProtKB-KW"/>
</dbReference>
<dbReference type="GO" id="GO:0005975">
    <property type="term" value="P:carbohydrate metabolic process"/>
    <property type="evidence" value="ECO:0007669"/>
    <property type="project" value="InterPro"/>
</dbReference>
<comment type="caution">
    <text evidence="2">The sequence shown here is derived from an EMBL/GenBank/DDBJ whole genome shotgun (WGS) entry which is preliminary data.</text>
</comment>
<gene>
    <name evidence="2" type="ORF">CCC_00932</name>
</gene>
<dbReference type="Pfam" id="PF03190">
    <property type="entry name" value="Thioredox_DsbH"/>
    <property type="match status" value="1"/>
</dbReference>
<dbReference type="InterPro" id="IPR008928">
    <property type="entry name" value="6-hairpin_glycosidase_sf"/>
</dbReference>
<evidence type="ECO:0000313" key="3">
    <source>
        <dbReference type="Proteomes" id="UP000031971"/>
    </source>
</evidence>
<dbReference type="PANTHER" id="PTHR42899:SF1">
    <property type="entry name" value="SPERMATOGENESIS-ASSOCIATED PROTEIN 20"/>
    <property type="match status" value="1"/>
</dbReference>